<gene>
    <name evidence="2" type="primary">4933434M16Rik</name>
</gene>
<reference evidence="1" key="3">
    <citation type="journal article" date="2000" name="Genome Res.">
        <title>RIKEN integrated sequence analysis (RISA) system--384-format sequencing pipeline with 384 multicapillary sequencer.</title>
        <authorList>
            <person name="Shibata K."/>
            <person name="Itoh M."/>
            <person name="Aizawa K."/>
            <person name="Nagaoka S."/>
            <person name="Sasaki N."/>
            <person name="Carninci P."/>
            <person name="Konno H."/>
            <person name="Akiyama J."/>
            <person name="Nishi K."/>
            <person name="Kitsunai T."/>
            <person name="Tashiro H."/>
            <person name="Itoh M."/>
            <person name="Sumi N."/>
            <person name="Ishii Y."/>
            <person name="Nakamura S."/>
            <person name="Hazama M."/>
            <person name="Nishine T."/>
            <person name="Harada A."/>
            <person name="Yamamoto R."/>
            <person name="Matsumoto H."/>
            <person name="Sakaguchi S."/>
            <person name="Ikegami T."/>
            <person name="Kashiwagi K."/>
            <person name="Fujiwake S."/>
            <person name="Inoue K."/>
            <person name="Togawa Y."/>
            <person name="Izawa M."/>
            <person name="Ohara E."/>
            <person name="Watahiki M."/>
            <person name="Yoneda Y."/>
            <person name="Ishikawa T."/>
            <person name="Ozawa K."/>
            <person name="Tanaka T."/>
            <person name="Matsuura S."/>
            <person name="Kawai J."/>
            <person name="Okazaki Y."/>
            <person name="Muramatsu M."/>
            <person name="Inoue Y."/>
            <person name="Kira A."/>
            <person name="Hayashizaki Y."/>
        </authorList>
    </citation>
    <scope>NUCLEOTIDE SEQUENCE</scope>
    <source>
        <strain evidence="1">C57BL/6J</strain>
        <tissue evidence="1">Testis</tissue>
    </source>
</reference>
<dbReference type="AGR" id="MGI:1918453"/>
<evidence type="ECO:0000313" key="1">
    <source>
        <dbReference type="EMBL" id="BAB30575.1"/>
    </source>
</evidence>
<organism evidence="1">
    <name type="scientific">Mus musculus</name>
    <name type="common">Mouse</name>
    <dbReference type="NCBI Taxonomy" id="10090"/>
    <lineage>
        <taxon>Eukaryota</taxon>
        <taxon>Metazoa</taxon>
        <taxon>Chordata</taxon>
        <taxon>Craniata</taxon>
        <taxon>Vertebrata</taxon>
        <taxon>Euteleostomi</taxon>
        <taxon>Mammalia</taxon>
        <taxon>Eutheria</taxon>
        <taxon>Euarchontoglires</taxon>
        <taxon>Glires</taxon>
        <taxon>Rodentia</taxon>
        <taxon>Myomorpha</taxon>
        <taxon>Muroidea</taxon>
        <taxon>Muridae</taxon>
        <taxon>Murinae</taxon>
        <taxon>Mus</taxon>
        <taxon>Mus</taxon>
    </lineage>
</organism>
<reference evidence="1" key="8">
    <citation type="journal article" date="2005" name="Science">
        <title>Antisense Transcription in the Mammalian Transcriptome.</title>
        <authorList>
            <consortium name="RIKEN Genome Exploration Research Group and Genome Science Group (Genome Network Project Core Group) and the FANTOM Consortium"/>
        </authorList>
    </citation>
    <scope>NUCLEOTIDE SEQUENCE</scope>
    <source>
        <strain evidence="1">C57BL/6J</strain>
        <tissue evidence="1">Testis</tissue>
    </source>
</reference>
<dbReference type="PROSITE" id="PS51257">
    <property type="entry name" value="PROKAR_LIPOPROTEIN"/>
    <property type="match status" value="1"/>
</dbReference>
<dbReference type="AlphaFoldDB" id="Q9D3U1"/>
<name>Q9D3U1_MOUSE</name>
<proteinExistence type="evidence at transcript level"/>
<accession>Q9D3U1</accession>
<reference evidence="1" key="4">
    <citation type="submission" date="2000-07" db="EMBL/GenBank/DDBJ databases">
        <authorList>
            <person name="Adachi J."/>
            <person name="Aizawa K."/>
            <person name="Akahira S."/>
            <person name="Akimura T."/>
            <person name="Arai A."/>
            <person name="Aono H."/>
            <person name="Arakawa T."/>
            <person name="Bono H."/>
            <person name="Carninci P."/>
            <person name="Fukuda S."/>
            <person name="Fukunishi Y."/>
            <person name="Furuno M."/>
            <person name="Hanagaki T."/>
            <person name="Hara A."/>
            <person name="Hayatsu N."/>
            <person name="Hiramoto K."/>
            <person name="Hiraoka T."/>
            <person name="Hori F."/>
            <person name="Imotani K."/>
            <person name="Ishii Y."/>
            <person name="Itoh M."/>
            <person name="Izawa M."/>
            <person name="Kasukawa T."/>
            <person name="Kato H."/>
            <person name="Kawai J."/>
            <person name="Kojima Y."/>
            <person name="Konno H."/>
            <person name="Kouda M."/>
            <person name="Koya S."/>
            <person name="Kurihara C."/>
            <person name="Matsuyama T."/>
            <person name="Miyazaki A."/>
            <person name="Nishi K."/>
            <person name="Nomura K."/>
            <person name="Numazaki R."/>
            <person name="Ohno M."/>
            <person name="Okazaki Y."/>
            <person name="Okido T."/>
            <person name="Owa C."/>
            <person name="Saito H."/>
            <person name="Saito R."/>
            <person name="Sakai C."/>
            <person name="Sakai K."/>
            <person name="Sano H."/>
            <person name="Sasaki D."/>
            <person name="Shibata K."/>
            <person name="Shibata Y."/>
            <person name="Shinagawa A."/>
            <person name="Shiraki T."/>
            <person name="Sogabe Y."/>
            <person name="Suzuki H."/>
            <person name="Tagami M."/>
            <person name="Tagawa A."/>
            <person name="Takahashi F."/>
            <person name="Tanaka T."/>
            <person name="Tejima Y."/>
            <person name="Toya T."/>
            <person name="Yamamura T."/>
            <person name="Yasunishi A."/>
            <person name="Yoshida K."/>
            <person name="Yoshino M."/>
            <person name="Muramatsu M."/>
            <person name="Hayashizaki Y."/>
        </authorList>
    </citation>
    <scope>NUCLEOTIDE SEQUENCE</scope>
    <source>
        <strain evidence="1">C57BL/6J</strain>
        <tissue evidence="1">Testis</tissue>
    </source>
</reference>
<reference evidence="1" key="6">
    <citation type="journal article" date="2002" name="Nature">
        <title>Analysis of the mouse transcriptome based on functional annotation of 60,770 full-length cDNAs.</title>
        <authorList>
            <consortium name="The FANTOM Consortium and the RIKEN Genome Exploration Research Group Phase I and II Team"/>
        </authorList>
    </citation>
    <scope>NUCLEOTIDE SEQUENCE</scope>
    <source>
        <strain evidence="1">C57BL/6J</strain>
        <tissue evidence="1">Testis</tissue>
    </source>
</reference>
<reference evidence="1" key="5">
    <citation type="journal article" date="2001" name="Nature">
        <title>Functional annotation of a full-length mouse cDNA collection.</title>
        <authorList>
            <consortium name="The RIKEN Genome Exploration Research Group Phase II Team and the FANTOM Consortium"/>
        </authorList>
    </citation>
    <scope>NUCLEOTIDE SEQUENCE</scope>
    <source>
        <strain evidence="1">C57BL/6J</strain>
        <tissue evidence="1">Testis</tissue>
    </source>
</reference>
<reference evidence="1" key="7">
    <citation type="journal article" date="2005" name="Science">
        <title>The Transcriptional Landscape of the Mammalian Genome.</title>
        <authorList>
            <consortium name="The FANTOM Consortium"/>
            <consortium name="Riken Genome Exploration Research Group and Genome Science Group (Genome Network Project Core Group)"/>
        </authorList>
    </citation>
    <scope>NUCLEOTIDE SEQUENCE</scope>
    <source>
        <strain evidence="1">C57BL/6J</strain>
        <tissue evidence="1">Testis</tissue>
    </source>
</reference>
<reference evidence="1" key="1">
    <citation type="journal article" date="1999" name="Methods Enzymol.">
        <title>High-efficiency full-length cDNA cloning.</title>
        <authorList>
            <person name="Carninci P."/>
            <person name="Hayashizaki Y."/>
        </authorList>
    </citation>
    <scope>NUCLEOTIDE SEQUENCE</scope>
    <source>
        <strain evidence="1">C57BL/6J</strain>
        <tissue evidence="1">Testis</tissue>
    </source>
</reference>
<evidence type="ECO:0000313" key="2">
    <source>
        <dbReference type="MGI" id="MGI:1918453"/>
    </source>
</evidence>
<dbReference type="EMBL" id="AK017060">
    <property type="protein sequence ID" value="BAB30575.1"/>
    <property type="molecule type" value="mRNA"/>
</dbReference>
<protein>
    <submittedName>
        <fullName evidence="1">Uncharacterized protein</fullName>
    </submittedName>
</protein>
<sequence>MVRTHRVTLNKPLKGAVWTEALGPSQGLLSCSNCVLPPGMRANENKKGGEATETTSPHPPCHLVGPETISIFSYYVYTGGRTHIACSGLPQSCWNGLYFPGILRTTPNPCTHRAEDLPSPGV</sequence>
<dbReference type="MGI" id="MGI:1918453">
    <property type="gene designation" value="4933434M16Rik"/>
</dbReference>
<reference evidence="1" key="2">
    <citation type="journal article" date="2000" name="Genome Res.">
        <title>Normalization and subtraction of cap-trapper-selected cDNAs to prepare full-length cDNA libraries for rapid discovery of new genes.</title>
        <authorList>
            <person name="Carninci P."/>
            <person name="Shibata Y."/>
            <person name="Hayatsu N."/>
            <person name="Sugahara Y."/>
            <person name="Shibata K."/>
            <person name="Itoh M."/>
            <person name="Konno H."/>
            <person name="Okazaki Y."/>
            <person name="Muramatsu M."/>
            <person name="Hayashizaki Y."/>
        </authorList>
    </citation>
    <scope>NUCLEOTIDE SEQUENCE</scope>
    <source>
        <strain evidence="1">C57BL/6J</strain>
        <tissue evidence="1">Testis</tissue>
    </source>
</reference>